<dbReference type="AlphaFoldDB" id="A0A1L7X3E3"/>
<proteinExistence type="predicted"/>
<organism evidence="1 2">
    <name type="scientific">Phialocephala subalpina</name>
    <dbReference type="NCBI Taxonomy" id="576137"/>
    <lineage>
        <taxon>Eukaryota</taxon>
        <taxon>Fungi</taxon>
        <taxon>Dikarya</taxon>
        <taxon>Ascomycota</taxon>
        <taxon>Pezizomycotina</taxon>
        <taxon>Leotiomycetes</taxon>
        <taxon>Helotiales</taxon>
        <taxon>Mollisiaceae</taxon>
        <taxon>Phialocephala</taxon>
        <taxon>Phialocephala fortinii species complex</taxon>
    </lineage>
</organism>
<evidence type="ECO:0000313" key="1">
    <source>
        <dbReference type="EMBL" id="CZR59516.1"/>
    </source>
</evidence>
<dbReference type="Proteomes" id="UP000184330">
    <property type="component" value="Unassembled WGS sequence"/>
</dbReference>
<protein>
    <submittedName>
        <fullName evidence="1">Uncharacterized protein</fullName>
    </submittedName>
</protein>
<sequence length="112" mass="12464">MRLQELVAIMTSSNQAPSSSPSQHAKLVLRSKGSLPSLSDIKALTRARSPLLKLAEEILRLIFDQVFLRYGICAATCMGLANKQLYPIFKPYNLNPVNLTAPEYNIVSECHF</sequence>
<keyword evidence="2" id="KW-1185">Reference proteome</keyword>
<dbReference type="OrthoDB" id="10533482at2759"/>
<name>A0A1L7X3E3_9HELO</name>
<evidence type="ECO:0000313" key="2">
    <source>
        <dbReference type="Proteomes" id="UP000184330"/>
    </source>
</evidence>
<accession>A0A1L7X3E3</accession>
<reference evidence="1 2" key="1">
    <citation type="submission" date="2016-03" db="EMBL/GenBank/DDBJ databases">
        <authorList>
            <person name="Ploux O."/>
        </authorList>
    </citation>
    <scope>NUCLEOTIDE SEQUENCE [LARGE SCALE GENOMIC DNA]</scope>
    <source>
        <strain evidence="1 2">UAMH 11012</strain>
    </source>
</reference>
<gene>
    <name evidence="1" type="ORF">PAC_09408</name>
</gene>
<dbReference type="EMBL" id="FJOG01000014">
    <property type="protein sequence ID" value="CZR59516.1"/>
    <property type="molecule type" value="Genomic_DNA"/>
</dbReference>